<dbReference type="SMART" id="SM00091">
    <property type="entry name" value="PAS"/>
    <property type="match status" value="1"/>
</dbReference>
<dbReference type="InterPro" id="IPR036457">
    <property type="entry name" value="PPM-type-like_dom_sf"/>
</dbReference>
<dbReference type="InterPro" id="IPR003018">
    <property type="entry name" value="GAF"/>
</dbReference>
<dbReference type="SMART" id="SM00065">
    <property type="entry name" value="GAF"/>
    <property type="match status" value="1"/>
</dbReference>
<dbReference type="CDD" id="cd16936">
    <property type="entry name" value="HATPase_RsbW-like"/>
    <property type="match status" value="1"/>
</dbReference>
<feature type="domain" description="GAF" evidence="3">
    <location>
        <begin position="147"/>
        <end position="335"/>
    </location>
</feature>
<dbReference type="Pfam" id="PF08448">
    <property type="entry name" value="PAS_4"/>
    <property type="match status" value="1"/>
</dbReference>
<dbReference type="SMART" id="SM00331">
    <property type="entry name" value="PP2C_SIG"/>
    <property type="match status" value="1"/>
</dbReference>
<keyword evidence="1" id="KW-0378">Hydrolase</keyword>
<dbReference type="Gene3D" id="3.60.40.10">
    <property type="entry name" value="PPM-type phosphatase domain"/>
    <property type="match status" value="1"/>
</dbReference>
<dbReference type="InterPro" id="IPR052016">
    <property type="entry name" value="Bact_Sigma-Reg"/>
</dbReference>
<dbReference type="CDD" id="cd00130">
    <property type="entry name" value="PAS"/>
    <property type="match status" value="1"/>
</dbReference>
<dbReference type="InterPro" id="IPR036890">
    <property type="entry name" value="HATPase_C_sf"/>
</dbReference>
<dbReference type="InterPro" id="IPR001932">
    <property type="entry name" value="PPM-type_phosphatase-like_dom"/>
</dbReference>
<dbReference type="SUPFAM" id="SSF81606">
    <property type="entry name" value="PP2C-like"/>
    <property type="match status" value="1"/>
</dbReference>
<dbReference type="PANTHER" id="PTHR43156">
    <property type="entry name" value="STAGE II SPORULATION PROTEIN E-RELATED"/>
    <property type="match status" value="1"/>
</dbReference>
<keyword evidence="7" id="KW-1185">Reference proteome</keyword>
<dbReference type="Pfam" id="PF07228">
    <property type="entry name" value="SpoIIE"/>
    <property type="match status" value="1"/>
</dbReference>
<dbReference type="SUPFAM" id="SSF55874">
    <property type="entry name" value="ATPase domain of HSP90 chaperone/DNA topoisomerase II/histidine kinase"/>
    <property type="match status" value="1"/>
</dbReference>
<dbReference type="Proteomes" id="UP000666915">
    <property type="component" value="Unassembled WGS sequence"/>
</dbReference>
<dbReference type="RefSeq" id="WP_208265593.1">
    <property type="nucleotide sequence ID" value="NZ_BAAAGM010000116.1"/>
</dbReference>
<dbReference type="Gene3D" id="3.30.450.20">
    <property type="entry name" value="PAS domain"/>
    <property type="match status" value="1"/>
</dbReference>
<dbReference type="SUPFAM" id="SSF55785">
    <property type="entry name" value="PYP-like sensor domain (PAS domain)"/>
    <property type="match status" value="1"/>
</dbReference>
<dbReference type="Gene3D" id="3.30.450.40">
    <property type="match status" value="1"/>
</dbReference>
<evidence type="ECO:0000259" key="3">
    <source>
        <dbReference type="SMART" id="SM00065"/>
    </source>
</evidence>
<organism evidence="6 7">
    <name type="scientific">Actinomadura nitritigenes</name>
    <dbReference type="NCBI Taxonomy" id="134602"/>
    <lineage>
        <taxon>Bacteria</taxon>
        <taxon>Bacillati</taxon>
        <taxon>Actinomycetota</taxon>
        <taxon>Actinomycetes</taxon>
        <taxon>Streptosporangiales</taxon>
        <taxon>Thermomonosporaceae</taxon>
        <taxon>Actinomadura</taxon>
    </lineage>
</organism>
<dbReference type="NCBIfam" id="TIGR00229">
    <property type="entry name" value="sensory_box"/>
    <property type="match status" value="1"/>
</dbReference>
<dbReference type="Gene3D" id="3.30.565.10">
    <property type="entry name" value="Histidine kinase-like ATPase, C-terminal domain"/>
    <property type="match status" value="1"/>
</dbReference>
<dbReference type="SUPFAM" id="SSF55781">
    <property type="entry name" value="GAF domain-like"/>
    <property type="match status" value="1"/>
</dbReference>
<feature type="compositionally biased region" description="Polar residues" evidence="2">
    <location>
        <begin position="1"/>
        <end position="10"/>
    </location>
</feature>
<evidence type="ECO:0000313" key="6">
    <source>
        <dbReference type="EMBL" id="MBO2437245.1"/>
    </source>
</evidence>
<dbReference type="InterPro" id="IPR029016">
    <property type="entry name" value="GAF-like_dom_sf"/>
</dbReference>
<comment type="caution">
    <text evidence="6">The sequence shown here is derived from an EMBL/GenBank/DDBJ whole genome shotgun (WGS) entry which is preliminary data.</text>
</comment>
<name>A0ABS3QTE9_9ACTN</name>
<dbReference type="InterPro" id="IPR013656">
    <property type="entry name" value="PAS_4"/>
</dbReference>
<dbReference type="EMBL" id="JAGEOK010000004">
    <property type="protein sequence ID" value="MBO2437245.1"/>
    <property type="molecule type" value="Genomic_DNA"/>
</dbReference>
<accession>A0ABS3QTE9</accession>
<reference evidence="6 7" key="1">
    <citation type="submission" date="2021-03" db="EMBL/GenBank/DDBJ databases">
        <authorList>
            <person name="Kanchanasin P."/>
            <person name="Saeng-In P."/>
            <person name="Phongsopitanun W."/>
            <person name="Yuki M."/>
            <person name="Kudo T."/>
            <person name="Ohkuma M."/>
            <person name="Tanasupawat S."/>
        </authorList>
    </citation>
    <scope>NUCLEOTIDE SEQUENCE [LARGE SCALE GENOMIC DNA]</scope>
    <source>
        <strain evidence="6 7">L46</strain>
    </source>
</reference>
<dbReference type="InterPro" id="IPR035965">
    <property type="entry name" value="PAS-like_dom_sf"/>
</dbReference>
<feature type="domain" description="PAS" evidence="4">
    <location>
        <begin position="27"/>
        <end position="93"/>
    </location>
</feature>
<dbReference type="Pfam" id="PF01590">
    <property type="entry name" value="GAF"/>
    <property type="match status" value="1"/>
</dbReference>
<gene>
    <name evidence="6" type="ORF">J4557_06905</name>
</gene>
<evidence type="ECO:0000256" key="1">
    <source>
        <dbReference type="ARBA" id="ARBA00022801"/>
    </source>
</evidence>
<dbReference type="Pfam" id="PF13581">
    <property type="entry name" value="HATPase_c_2"/>
    <property type="match status" value="1"/>
</dbReference>
<proteinExistence type="predicted"/>
<evidence type="ECO:0000313" key="7">
    <source>
        <dbReference type="Proteomes" id="UP000666915"/>
    </source>
</evidence>
<feature type="region of interest" description="Disordered" evidence="2">
    <location>
        <begin position="1"/>
        <end position="22"/>
    </location>
</feature>
<protein>
    <submittedName>
        <fullName evidence="6">SpoIIE family protein phosphatase</fullName>
    </submittedName>
</protein>
<dbReference type="InterPro" id="IPR000014">
    <property type="entry name" value="PAS"/>
</dbReference>
<evidence type="ECO:0000259" key="4">
    <source>
        <dbReference type="SMART" id="SM00091"/>
    </source>
</evidence>
<dbReference type="PANTHER" id="PTHR43156:SF2">
    <property type="entry name" value="STAGE II SPORULATION PROTEIN E"/>
    <property type="match status" value="1"/>
</dbReference>
<sequence>MTVDTHTNTPLAGGTGGDRRADAPSARITEWAFDQSPFAVAVHDTDLVCLRVNDRMCRMFEMTEDQIRGRRLTDALPGPQFEALARYMRQVLDTGEPVHRETYRKVPGEDLERAWSVSIAPLKDERGRTCAVWVGVLDITEQYRARQRLALVNEASTAIGSTLDITRTARELVDVALPRLADVAIVDLLDSVVGGGEPRPGPVSATVVMRRVAHGSAGGEVPSAVRLGDVDHYPESSPAVRALTGGEPVLTGSGDPAFLSSINSNPQRVEAVLEHGLHSLLTVPIRARGITLGVATFLRGRDREPFGPDDVPIAEELTARAAVCLDNARRYSRERATALALQRSLLPQRFPEQSAVEVAGRYLPASTHSGVGGDWFDVIPLSGSRVALVAGDVVGHGLYASAAMGRLRTAVRTLADLDLPPDELLTHLDDLVARFGGEGDDGEPGEQDPGLGATCVYAVYDPVSRLCCIARAGHCPPALVTPDGTVDFLDVPAGLPLGLGGLPFESVEMELPVGSTLVLYTNGLVESRDHDIDEGLQRLRRALTRTSPSLETTCEHILGSVLPERPMDDAALLVARTRVLKPDQVATWDIPTDPAAVADARRKVTEQLSAWGLGDAAFVTELVASELVTNAIRHAEGPIRLRLILDRTLTCEVSDGSETAPHLRRARAFDEGGRGLLLVAQLTQSWGTRHTAHGKTIWAEQTLLAQTPPGVLGGFGDFGDLDDLDDFDDLGDLG</sequence>
<feature type="domain" description="PPM-type phosphatase" evidence="5">
    <location>
        <begin position="353"/>
        <end position="577"/>
    </location>
</feature>
<evidence type="ECO:0000256" key="2">
    <source>
        <dbReference type="SAM" id="MobiDB-lite"/>
    </source>
</evidence>
<evidence type="ECO:0000259" key="5">
    <source>
        <dbReference type="SMART" id="SM00331"/>
    </source>
</evidence>
<dbReference type="InterPro" id="IPR003594">
    <property type="entry name" value="HATPase_dom"/>
</dbReference>